<comment type="subcellular location">
    <subcellularLocation>
        <location evidence="1">Cell membrane</location>
        <topology evidence="1">Multi-pass membrane protein</topology>
    </subcellularLocation>
</comment>
<comment type="similarity">
    <text evidence="2 9">Belongs to the membrane-bound acyltransferase family.</text>
</comment>
<feature type="transmembrane region" description="Helical" evidence="10">
    <location>
        <begin position="228"/>
        <end position="246"/>
    </location>
</feature>
<feature type="transmembrane region" description="Helical" evidence="10">
    <location>
        <begin position="189"/>
        <end position="207"/>
    </location>
</feature>
<accession>A0A6V8LSN0</accession>
<evidence type="ECO:0000256" key="6">
    <source>
        <dbReference type="ARBA" id="ARBA00022989"/>
    </source>
</evidence>
<protein>
    <submittedName>
        <fullName evidence="11">Peptidoglycan O-acetyltransferase</fullName>
        <ecNumber evidence="11">2.3.1.-</ecNumber>
    </submittedName>
</protein>
<dbReference type="GO" id="GO:0005886">
    <property type="term" value="C:plasma membrane"/>
    <property type="evidence" value="ECO:0007669"/>
    <property type="project" value="UniProtKB-SubCell"/>
</dbReference>
<dbReference type="InterPro" id="IPR004299">
    <property type="entry name" value="MBOAT_fam"/>
</dbReference>
<dbReference type="Pfam" id="PF03062">
    <property type="entry name" value="MBOAT"/>
    <property type="match status" value="1"/>
</dbReference>
<keyword evidence="3 9" id="KW-1003">Cell membrane</keyword>
<dbReference type="Proteomes" id="UP000494245">
    <property type="component" value="Unassembled WGS sequence"/>
</dbReference>
<keyword evidence="6 10" id="KW-1133">Transmembrane helix</keyword>
<dbReference type="InterPro" id="IPR051085">
    <property type="entry name" value="MB_O-acyltransferase"/>
</dbReference>
<evidence type="ECO:0000313" key="11">
    <source>
        <dbReference type="EMBL" id="GFK95482.1"/>
    </source>
</evidence>
<keyword evidence="5 10" id="KW-0812">Transmembrane</keyword>
<reference evidence="11 12" key="1">
    <citation type="submission" date="2020-04" db="EMBL/GenBank/DDBJ databases">
        <authorList>
            <consortium name="Desulfovibrio sp. FSS-1 genome sequencing consortium"/>
            <person name="Shimoshige H."/>
            <person name="Kobayashi H."/>
            <person name="Maekawa T."/>
        </authorList>
    </citation>
    <scope>NUCLEOTIDE SEQUENCE [LARGE SCALE GENOMIC DNA]</scope>
    <source>
        <strain evidence="11 12">SIID29052-01</strain>
    </source>
</reference>
<dbReference type="RefSeq" id="WP_173086518.1">
    <property type="nucleotide sequence ID" value="NZ_BLTE01000017.1"/>
</dbReference>
<name>A0A6V8LSN0_9BACT</name>
<keyword evidence="12" id="KW-1185">Reference proteome</keyword>
<evidence type="ECO:0000256" key="7">
    <source>
        <dbReference type="ARBA" id="ARBA00023136"/>
    </source>
</evidence>
<reference evidence="11 12" key="2">
    <citation type="submission" date="2020-05" db="EMBL/GenBank/DDBJ databases">
        <title>Draft genome sequence of Desulfovibrio sp. strainFSS-1.</title>
        <authorList>
            <person name="Shimoshige H."/>
            <person name="Kobayashi H."/>
            <person name="Maekawa T."/>
        </authorList>
    </citation>
    <scope>NUCLEOTIDE SEQUENCE [LARGE SCALE GENOMIC DNA]</scope>
    <source>
        <strain evidence="11 12">SIID29052-01</strain>
    </source>
</reference>
<evidence type="ECO:0000256" key="3">
    <source>
        <dbReference type="ARBA" id="ARBA00022475"/>
    </source>
</evidence>
<keyword evidence="4 9" id="KW-0808">Transferase</keyword>
<comment type="caution">
    <text evidence="11">The sequence shown here is derived from an EMBL/GenBank/DDBJ whole genome shotgun (WGS) entry which is preliminary data.</text>
</comment>
<feature type="transmembrane region" description="Helical" evidence="10">
    <location>
        <begin position="317"/>
        <end position="332"/>
    </location>
</feature>
<dbReference type="PANTHER" id="PTHR13285:SF23">
    <property type="entry name" value="TEICHOIC ACID D-ALANYLTRANSFERASE"/>
    <property type="match status" value="1"/>
</dbReference>
<dbReference type="GO" id="GO:0016746">
    <property type="term" value="F:acyltransferase activity"/>
    <property type="evidence" value="ECO:0007669"/>
    <property type="project" value="UniProtKB-KW"/>
</dbReference>
<dbReference type="EC" id="2.3.1.-" evidence="11"/>
<evidence type="ECO:0000256" key="4">
    <source>
        <dbReference type="ARBA" id="ARBA00022679"/>
    </source>
</evidence>
<organism evidence="11 12">
    <name type="scientific">Fundidesulfovibrio magnetotacticus</name>
    <dbReference type="NCBI Taxonomy" id="2730080"/>
    <lineage>
        <taxon>Bacteria</taxon>
        <taxon>Pseudomonadati</taxon>
        <taxon>Thermodesulfobacteriota</taxon>
        <taxon>Desulfovibrionia</taxon>
        <taxon>Desulfovibrionales</taxon>
        <taxon>Desulfovibrionaceae</taxon>
        <taxon>Fundidesulfovibrio</taxon>
    </lineage>
</organism>
<evidence type="ECO:0000256" key="9">
    <source>
        <dbReference type="PIRNR" id="PIRNR016636"/>
    </source>
</evidence>
<evidence type="ECO:0000256" key="2">
    <source>
        <dbReference type="ARBA" id="ARBA00010323"/>
    </source>
</evidence>
<proteinExistence type="inferred from homology"/>
<evidence type="ECO:0000256" key="10">
    <source>
        <dbReference type="SAM" id="Phobius"/>
    </source>
</evidence>
<feature type="transmembrane region" description="Helical" evidence="10">
    <location>
        <begin position="30"/>
        <end position="50"/>
    </location>
</feature>
<dbReference type="AlphaFoldDB" id="A0A6V8LSN0"/>
<evidence type="ECO:0000313" key="12">
    <source>
        <dbReference type="Proteomes" id="UP000494245"/>
    </source>
</evidence>
<evidence type="ECO:0000256" key="5">
    <source>
        <dbReference type="ARBA" id="ARBA00022692"/>
    </source>
</evidence>
<dbReference type="PANTHER" id="PTHR13285">
    <property type="entry name" value="ACYLTRANSFERASE"/>
    <property type="match status" value="1"/>
</dbReference>
<gene>
    <name evidence="11" type="primary">patA_4</name>
    <name evidence="11" type="ORF">NNJEOMEG_03347</name>
</gene>
<feature type="transmembrane region" description="Helical" evidence="10">
    <location>
        <begin position="6"/>
        <end position="23"/>
    </location>
</feature>
<evidence type="ECO:0000256" key="1">
    <source>
        <dbReference type="ARBA" id="ARBA00004651"/>
    </source>
</evidence>
<dbReference type="EMBL" id="BLTE01000017">
    <property type="protein sequence ID" value="GFK95482.1"/>
    <property type="molecule type" value="Genomic_DNA"/>
</dbReference>
<feature type="transmembrane region" description="Helical" evidence="10">
    <location>
        <begin position="338"/>
        <end position="356"/>
    </location>
</feature>
<feature type="transmembrane region" description="Helical" evidence="10">
    <location>
        <begin position="148"/>
        <end position="169"/>
    </location>
</feature>
<dbReference type="PIRSF" id="PIRSF016636">
    <property type="entry name" value="AlgI_DltB"/>
    <property type="match status" value="1"/>
</dbReference>
<evidence type="ECO:0000256" key="8">
    <source>
        <dbReference type="ARBA" id="ARBA00023315"/>
    </source>
</evidence>
<feature type="transmembrane region" description="Helical" evidence="10">
    <location>
        <begin position="56"/>
        <end position="75"/>
    </location>
</feature>
<keyword evidence="7 9" id="KW-0472">Membrane</keyword>
<keyword evidence="8 9" id="KW-0012">Acyltransferase</keyword>
<feature type="transmembrane region" description="Helical" evidence="10">
    <location>
        <begin position="87"/>
        <end position="104"/>
    </location>
</feature>
<feature type="transmembrane region" description="Helical" evidence="10">
    <location>
        <begin position="377"/>
        <end position="400"/>
    </location>
</feature>
<sequence>MTLYYTNLHFLVLFAVAAVLFAVARRFMGLNTRAIFILCINIFFLSLLTITPKPFAYPLALPVGFGLLATALALACNRLPKPHARKGVVVSVTIIILSVLLLKYPNYFFYIFHVHINQVSITAWIGISYMMFRSIDLVVHAANKSGTLLNVSTALAYLLFFPPFVSGPINRYQQFLNDCAAPGDLTLDSIVNCIARFSLGIIKILLIGEWFHSHSTIAPFFKDNSINFFDLVLAQYAFFLYIYFNFAGYSDCAISFSRLLGFNVPENFSNPFAARNLQDFWNRWHISLSHWFRDFIFFPLFKMFATHLPKMKPTTKSNLSIFITFFLMGIWHGDSYQWILYGVLLGSGTVVSVVYNRKMTSRFPSYSKISASLGYRIFSAFLTNSYIVACLFITIDPAIIRTALG</sequence>
<dbReference type="InterPro" id="IPR024194">
    <property type="entry name" value="Ac/AlaTfrase_AlgI/DltB"/>
</dbReference>